<protein>
    <submittedName>
        <fullName evidence="2">Transposase</fullName>
    </submittedName>
</protein>
<dbReference type="STRING" id="1608583.BN1356_02152"/>
<dbReference type="PANTHER" id="PTHR10948:SF23">
    <property type="entry name" value="TRANSPOSASE INSI FOR INSERTION SEQUENCE ELEMENT IS30A-RELATED"/>
    <property type="match status" value="1"/>
</dbReference>
<evidence type="ECO:0000313" key="3">
    <source>
        <dbReference type="Proteomes" id="UP000198604"/>
    </source>
</evidence>
<organism evidence="2 3">
    <name type="scientific">Streptococcus varani</name>
    <dbReference type="NCBI Taxonomy" id="1608583"/>
    <lineage>
        <taxon>Bacteria</taxon>
        <taxon>Bacillati</taxon>
        <taxon>Bacillota</taxon>
        <taxon>Bacilli</taxon>
        <taxon>Lactobacillales</taxon>
        <taxon>Streptococcaceae</taxon>
        <taxon>Streptococcus</taxon>
    </lineage>
</organism>
<dbReference type="PANTHER" id="PTHR10948">
    <property type="entry name" value="TRANSPOSASE"/>
    <property type="match status" value="1"/>
</dbReference>
<dbReference type="EMBL" id="CTEN01000004">
    <property type="protein sequence ID" value="CQR25807.1"/>
    <property type="molecule type" value="Genomic_DNA"/>
</dbReference>
<reference evidence="3" key="1">
    <citation type="submission" date="2015-03" db="EMBL/GenBank/DDBJ databases">
        <authorList>
            <person name="Urmite Genomes"/>
        </authorList>
    </citation>
    <scope>NUCLEOTIDE SEQUENCE [LARGE SCALE GENOMIC DNA]</scope>
    <source>
        <strain evidence="3">FF10</strain>
    </source>
</reference>
<gene>
    <name evidence="2" type="ORF">BN1356_02152</name>
</gene>
<dbReference type="GO" id="GO:0004803">
    <property type="term" value="F:transposase activity"/>
    <property type="evidence" value="ECO:0007669"/>
    <property type="project" value="TreeGrafter"/>
</dbReference>
<dbReference type="Proteomes" id="UP000198604">
    <property type="component" value="Unassembled WGS sequence"/>
</dbReference>
<dbReference type="GO" id="GO:0032196">
    <property type="term" value="P:transposition"/>
    <property type="evidence" value="ECO:0007669"/>
    <property type="project" value="TreeGrafter"/>
</dbReference>
<dbReference type="Gene3D" id="1.10.10.60">
    <property type="entry name" value="Homeodomain-like"/>
    <property type="match status" value="1"/>
</dbReference>
<keyword evidence="3" id="KW-1185">Reference proteome</keyword>
<accession>A0A0E4CTI9</accession>
<name>A0A0E4CTI9_9STRE</name>
<evidence type="ECO:0000313" key="2">
    <source>
        <dbReference type="EMBL" id="CQR25807.1"/>
    </source>
</evidence>
<dbReference type="InterPro" id="IPR025246">
    <property type="entry name" value="IS30-like_HTH"/>
</dbReference>
<dbReference type="GO" id="GO:0005829">
    <property type="term" value="C:cytosol"/>
    <property type="evidence" value="ECO:0007669"/>
    <property type="project" value="TreeGrafter"/>
</dbReference>
<sequence length="218" mass="25131">MSNTHSTKKSTYSHLSASERGEMAAYLKMGKKPAEIARLLGRHRSTISREIKRGSVDQVQDKNGKRTYFSAYFADSGQRVYESNRQKCSYLKLNDCSAKFIEQLGYALKAKIRLHSVDSFVQTYKANHPEEVVPSTKTIYRYIKEGLLVIKPIDLPKMVSILLHPLQLIMVLNLVYSQTWKLLMFTLHIHILHMREVQMRTSMVSSENISLKETLLIH</sequence>
<dbReference type="Pfam" id="PF13936">
    <property type="entry name" value="HTH_38"/>
    <property type="match status" value="1"/>
</dbReference>
<dbReference type="InterPro" id="IPR051917">
    <property type="entry name" value="Transposase-Integrase"/>
</dbReference>
<feature type="domain" description="Transposase IS30-like HTH" evidence="1">
    <location>
        <begin position="12"/>
        <end position="54"/>
    </location>
</feature>
<proteinExistence type="predicted"/>
<evidence type="ECO:0000259" key="1">
    <source>
        <dbReference type="Pfam" id="PF13936"/>
    </source>
</evidence>
<dbReference type="AlphaFoldDB" id="A0A0E4CTI9"/>